<gene>
    <name evidence="2" type="ORF">HMP0015_2965</name>
</gene>
<organism evidence="2 3">
    <name type="scientific">Acinetobacter haemolyticus ATCC 19194</name>
    <dbReference type="NCBI Taxonomy" id="707232"/>
    <lineage>
        <taxon>Bacteria</taxon>
        <taxon>Pseudomonadati</taxon>
        <taxon>Pseudomonadota</taxon>
        <taxon>Gammaproteobacteria</taxon>
        <taxon>Moraxellales</taxon>
        <taxon>Moraxellaceae</taxon>
        <taxon>Acinetobacter</taxon>
    </lineage>
</organism>
<feature type="transmembrane region" description="Helical" evidence="1">
    <location>
        <begin position="21"/>
        <end position="39"/>
    </location>
</feature>
<protein>
    <submittedName>
        <fullName evidence="2">Uncharacterized protein</fullName>
    </submittedName>
</protein>
<dbReference type="AlphaFoldDB" id="D4XTC3"/>
<dbReference type="EMBL" id="ADMT01000221">
    <property type="protein sequence ID" value="EFF81577.1"/>
    <property type="molecule type" value="Genomic_DNA"/>
</dbReference>
<comment type="caution">
    <text evidence="2">The sequence shown here is derived from an EMBL/GenBank/DDBJ whole genome shotgun (WGS) entry which is preliminary data.</text>
</comment>
<evidence type="ECO:0000313" key="3">
    <source>
        <dbReference type="Proteomes" id="UP000003085"/>
    </source>
</evidence>
<evidence type="ECO:0000313" key="2">
    <source>
        <dbReference type="EMBL" id="EFF81577.1"/>
    </source>
</evidence>
<name>D4XTC3_ACIHA</name>
<sequence>MLIYSNGLILWITTSLSTENVDIFLSFVLLISTVIWGHLEHYGWITI</sequence>
<reference evidence="3" key="1">
    <citation type="submission" date="2010-03" db="EMBL/GenBank/DDBJ databases">
        <title>Complete sequence of Mobiluncus curtisii ATCC 43063.</title>
        <authorList>
            <person name="Muzny D."/>
            <person name="Qin X."/>
            <person name="Deng J."/>
            <person name="Jiang H."/>
            <person name="Liu Y."/>
            <person name="Qu J."/>
            <person name="Song X.-Z."/>
            <person name="Zhang L."/>
            <person name="Thornton R."/>
            <person name="Coyle M."/>
            <person name="Francisco L."/>
            <person name="Jackson L."/>
            <person name="Javaid M."/>
            <person name="Korchina V."/>
            <person name="Kovar C."/>
            <person name="Mata R."/>
            <person name="Mathew T."/>
            <person name="Ngo R."/>
            <person name="Nguyen L."/>
            <person name="Nguyen N."/>
            <person name="Okwuonu G."/>
            <person name="Ongeri F."/>
            <person name="Pham C."/>
            <person name="Simmons D."/>
            <person name="Wilczek-Boney K."/>
            <person name="Hale W."/>
            <person name="Jakkamsetti A."/>
            <person name="Pham P."/>
            <person name="Ruth R."/>
            <person name="San Lucas F."/>
            <person name="Warren J."/>
            <person name="Zhang J."/>
            <person name="Zhao Z."/>
            <person name="Zhou C."/>
            <person name="Zhu D."/>
            <person name="Lee S."/>
            <person name="Bess C."/>
            <person name="Blankenburg K."/>
            <person name="Forbes L."/>
            <person name="Fu Q."/>
            <person name="Gubbala S."/>
            <person name="Hirani K."/>
            <person name="Jayaseelan J.C."/>
            <person name="Lara F."/>
            <person name="Munidasa M."/>
            <person name="Palculict T."/>
            <person name="Patil S."/>
            <person name="Pu L.-L."/>
            <person name="Saada N."/>
            <person name="Tang L."/>
            <person name="Weissenberger G."/>
            <person name="Zhu Y."/>
            <person name="Hemphill L."/>
            <person name="Shang Y."/>
            <person name="Youmans B."/>
            <person name="Ayvaz T."/>
            <person name="Ross M."/>
            <person name="Santibanez J."/>
            <person name="Aqrawi P."/>
            <person name="Gross S."/>
            <person name="Joshi V."/>
            <person name="Fowler G."/>
            <person name="Nazareth L."/>
            <person name="Reid J."/>
            <person name="Worley K."/>
            <person name="Petrosino J."/>
            <person name="Highlander S."/>
            <person name="Gibbs R."/>
            <person name="Gibbs R."/>
        </authorList>
    </citation>
    <scope>NUCLEOTIDE SEQUENCE [LARGE SCALE GENOMIC DNA]</scope>
    <source>
        <strain evidence="3">ATCC 19194</strain>
    </source>
</reference>
<evidence type="ECO:0000256" key="1">
    <source>
        <dbReference type="SAM" id="Phobius"/>
    </source>
</evidence>
<keyword evidence="1" id="KW-0812">Transmembrane</keyword>
<keyword evidence="1" id="KW-1133">Transmembrane helix</keyword>
<dbReference type="HOGENOM" id="CLU_3163498_0_0_6"/>
<keyword evidence="1" id="KW-0472">Membrane</keyword>
<proteinExistence type="predicted"/>
<dbReference type="Proteomes" id="UP000003085">
    <property type="component" value="Unassembled WGS sequence"/>
</dbReference>
<accession>D4XTC3</accession>